<keyword evidence="2" id="KW-0540">Nuclease</keyword>
<evidence type="ECO:0000313" key="3">
    <source>
        <dbReference type="Proteomes" id="UP000636505"/>
    </source>
</evidence>
<accession>A0A8J7AU74</accession>
<protein>
    <submittedName>
        <fullName evidence="2">Uma2 family endonuclease</fullName>
    </submittedName>
</protein>
<keyword evidence="3" id="KW-1185">Reference proteome</keyword>
<dbReference type="SUPFAM" id="SSF52980">
    <property type="entry name" value="Restriction endonuclease-like"/>
    <property type="match status" value="1"/>
</dbReference>
<dbReference type="InterPro" id="IPR012296">
    <property type="entry name" value="Nuclease_put_TT1808"/>
</dbReference>
<evidence type="ECO:0000313" key="2">
    <source>
        <dbReference type="EMBL" id="MBE9076728.1"/>
    </source>
</evidence>
<dbReference type="Pfam" id="PF05685">
    <property type="entry name" value="Uma2"/>
    <property type="match status" value="1"/>
</dbReference>
<reference evidence="2" key="1">
    <citation type="submission" date="2020-10" db="EMBL/GenBank/DDBJ databases">
        <authorList>
            <person name="Castelo-Branco R."/>
            <person name="Eusebio N."/>
            <person name="Adriana R."/>
            <person name="Vieira A."/>
            <person name="Brugerolle De Fraissinette N."/>
            <person name="Rezende De Castro R."/>
            <person name="Schneider M.P."/>
            <person name="Vasconcelos V."/>
            <person name="Leao P.N."/>
        </authorList>
    </citation>
    <scope>NUCLEOTIDE SEQUENCE</scope>
    <source>
        <strain evidence="2">LEGE 07310</strain>
    </source>
</reference>
<dbReference type="RefSeq" id="WP_193905383.1">
    <property type="nucleotide sequence ID" value="NZ_JADEXG010000008.1"/>
</dbReference>
<dbReference type="GO" id="GO:0004519">
    <property type="term" value="F:endonuclease activity"/>
    <property type="evidence" value="ECO:0007669"/>
    <property type="project" value="UniProtKB-KW"/>
</dbReference>
<dbReference type="InterPro" id="IPR011335">
    <property type="entry name" value="Restrct_endonuc-II-like"/>
</dbReference>
<sequence length="196" mass="21924">MTAAVQYPFLTPQAYLDWEPLQEIRYEYIDGEVFAMTGGTLPHSEIAVNLTALLKNHLRGKGCRVLGSDAKVGITENGPFLYADGSVTCDPRDRAALKFCRFPCLIAEVLSPSTEAYDRGGKFAQYRRLESLQEYVLISSDLVSVDVFRLNEQGKWELTPYAQDQEIHLSSVDLAFPIERLYDDIDLAASESSETS</sequence>
<dbReference type="Proteomes" id="UP000636505">
    <property type="component" value="Unassembled WGS sequence"/>
</dbReference>
<name>A0A8J7AU74_9CYAN</name>
<comment type="caution">
    <text evidence="2">The sequence shown here is derived from an EMBL/GenBank/DDBJ whole genome shotgun (WGS) entry which is preliminary data.</text>
</comment>
<dbReference type="CDD" id="cd06260">
    <property type="entry name" value="DUF820-like"/>
    <property type="match status" value="1"/>
</dbReference>
<organism evidence="2 3">
    <name type="scientific">Vasconcelosia minhoensis LEGE 07310</name>
    <dbReference type="NCBI Taxonomy" id="915328"/>
    <lineage>
        <taxon>Bacteria</taxon>
        <taxon>Bacillati</taxon>
        <taxon>Cyanobacteriota</taxon>
        <taxon>Cyanophyceae</taxon>
        <taxon>Nodosilineales</taxon>
        <taxon>Cymatolegaceae</taxon>
        <taxon>Vasconcelosia</taxon>
        <taxon>Vasconcelosia minhoensis</taxon>
    </lineage>
</organism>
<proteinExistence type="predicted"/>
<gene>
    <name evidence="2" type="ORF">IQ241_05355</name>
</gene>
<keyword evidence="2" id="KW-0255">Endonuclease</keyword>
<dbReference type="PANTHER" id="PTHR36558">
    <property type="entry name" value="GLR1098 PROTEIN"/>
    <property type="match status" value="1"/>
</dbReference>
<dbReference type="Gene3D" id="3.90.1570.10">
    <property type="entry name" value="tt1808, chain A"/>
    <property type="match status" value="1"/>
</dbReference>
<dbReference type="PANTHER" id="PTHR36558:SF1">
    <property type="entry name" value="RESTRICTION ENDONUCLEASE DOMAIN-CONTAINING PROTEIN-RELATED"/>
    <property type="match status" value="1"/>
</dbReference>
<keyword evidence="2" id="KW-0378">Hydrolase</keyword>
<dbReference type="AlphaFoldDB" id="A0A8J7AU74"/>
<dbReference type="InterPro" id="IPR008538">
    <property type="entry name" value="Uma2"/>
</dbReference>
<feature type="domain" description="Putative restriction endonuclease" evidence="1">
    <location>
        <begin position="13"/>
        <end position="169"/>
    </location>
</feature>
<dbReference type="EMBL" id="JADEXG010000008">
    <property type="protein sequence ID" value="MBE9076728.1"/>
    <property type="molecule type" value="Genomic_DNA"/>
</dbReference>
<evidence type="ECO:0000259" key="1">
    <source>
        <dbReference type="Pfam" id="PF05685"/>
    </source>
</evidence>